<dbReference type="GO" id="GO:0005634">
    <property type="term" value="C:nucleus"/>
    <property type="evidence" value="ECO:0007669"/>
    <property type="project" value="TreeGrafter"/>
</dbReference>
<evidence type="ECO:0000256" key="1">
    <source>
        <dbReference type="ARBA" id="ARBA00005593"/>
    </source>
</evidence>
<dbReference type="Proteomes" id="UP001148018">
    <property type="component" value="Unassembled WGS sequence"/>
</dbReference>
<dbReference type="GO" id="GO:0005829">
    <property type="term" value="C:cytosol"/>
    <property type="evidence" value="ECO:0007669"/>
    <property type="project" value="TreeGrafter"/>
</dbReference>
<dbReference type="PANTHER" id="PTHR11787">
    <property type="entry name" value="RAB GDP-DISSOCIATION INHIBITOR"/>
    <property type="match status" value="1"/>
</dbReference>
<proteinExistence type="inferred from homology"/>
<keyword evidence="2" id="KW-0343">GTPase activation</keyword>
<sequence length="272" mass="29781">MAAEHLPSEFDVVILGTEKSRKRLSYAELLKEGRRFNIDLVSKLLFSRGSLIDLLIKSNVSRYAEFKNVSRILTCRHGNIQQVSIVTVPSESPIRLVELCPSSMTCVPGTHQRPELLWCLYFNMAEGLGPEVSELPVNLSVCPGPDGSLGHDHAITQAELIFQKILPEEDFCPPAPNPEDVLYQGEEPDTSPSHQGEGSETSPSCQEEPETSPSHLGEDPGTSHSYQGEESETKLFCQTAAAEGCPTSSKTRPHPCDSPSCCPLPAWSQHVD</sequence>
<dbReference type="GO" id="GO:0016192">
    <property type="term" value="P:vesicle-mediated transport"/>
    <property type="evidence" value="ECO:0007669"/>
    <property type="project" value="TreeGrafter"/>
</dbReference>
<dbReference type="Gene3D" id="3.30.519.10">
    <property type="entry name" value="Guanine Nucleotide Dissociation Inhibitor, domain 2"/>
    <property type="match status" value="2"/>
</dbReference>
<feature type="compositionally biased region" description="Polar residues" evidence="3">
    <location>
        <begin position="190"/>
        <end position="205"/>
    </location>
</feature>
<dbReference type="GO" id="GO:0005092">
    <property type="term" value="F:GDP-dissociation inhibitor activity"/>
    <property type="evidence" value="ECO:0007669"/>
    <property type="project" value="InterPro"/>
</dbReference>
<dbReference type="InterPro" id="IPR036188">
    <property type="entry name" value="FAD/NAD-bd_sf"/>
</dbReference>
<reference evidence="4" key="1">
    <citation type="submission" date="2022-07" db="EMBL/GenBank/DDBJ databases">
        <title>Chromosome-level genome of Muraenolepis orangiensis.</title>
        <authorList>
            <person name="Kim J."/>
        </authorList>
    </citation>
    <scope>NUCLEOTIDE SEQUENCE</scope>
    <source>
        <strain evidence="4">KU_S4_2022</strain>
        <tissue evidence="4">Muscle</tissue>
    </source>
</reference>
<accession>A0A9Q0DLB6</accession>
<dbReference type="Pfam" id="PF00996">
    <property type="entry name" value="GDI"/>
    <property type="match status" value="1"/>
</dbReference>
<dbReference type="EMBL" id="JANIIK010000115">
    <property type="protein sequence ID" value="KAJ3588662.1"/>
    <property type="molecule type" value="Genomic_DNA"/>
</dbReference>
<gene>
    <name evidence="4" type="ORF">NHX12_009516</name>
</gene>
<dbReference type="GO" id="GO:0007264">
    <property type="term" value="P:small GTPase-mediated signal transduction"/>
    <property type="evidence" value="ECO:0007669"/>
    <property type="project" value="InterPro"/>
</dbReference>
<evidence type="ECO:0000256" key="3">
    <source>
        <dbReference type="SAM" id="MobiDB-lite"/>
    </source>
</evidence>
<dbReference type="GO" id="GO:0005968">
    <property type="term" value="C:Rab-protein geranylgeranyltransferase complex"/>
    <property type="evidence" value="ECO:0007669"/>
    <property type="project" value="TreeGrafter"/>
</dbReference>
<dbReference type="GO" id="GO:0005096">
    <property type="term" value="F:GTPase activator activity"/>
    <property type="evidence" value="ECO:0007669"/>
    <property type="project" value="UniProtKB-KW"/>
</dbReference>
<dbReference type="AlphaFoldDB" id="A0A9Q0DLB6"/>
<feature type="region of interest" description="Disordered" evidence="3">
    <location>
        <begin position="173"/>
        <end position="272"/>
    </location>
</feature>
<comment type="caution">
    <text evidence="4">The sequence shown here is derived from an EMBL/GenBank/DDBJ whole genome shotgun (WGS) entry which is preliminary data.</text>
</comment>
<dbReference type="PANTHER" id="PTHR11787:SF4">
    <property type="entry name" value="CHM, RAB ESCORT PROTEIN 1"/>
    <property type="match status" value="1"/>
</dbReference>
<name>A0A9Q0DLB6_9TELE</name>
<dbReference type="Gene3D" id="3.50.50.60">
    <property type="entry name" value="FAD/NAD(P)-binding domain"/>
    <property type="match status" value="1"/>
</dbReference>
<evidence type="ECO:0000313" key="5">
    <source>
        <dbReference type="Proteomes" id="UP001148018"/>
    </source>
</evidence>
<evidence type="ECO:0000313" key="4">
    <source>
        <dbReference type="EMBL" id="KAJ3588662.1"/>
    </source>
</evidence>
<organism evidence="4 5">
    <name type="scientific">Muraenolepis orangiensis</name>
    <name type="common">Patagonian moray cod</name>
    <dbReference type="NCBI Taxonomy" id="630683"/>
    <lineage>
        <taxon>Eukaryota</taxon>
        <taxon>Metazoa</taxon>
        <taxon>Chordata</taxon>
        <taxon>Craniata</taxon>
        <taxon>Vertebrata</taxon>
        <taxon>Euteleostomi</taxon>
        <taxon>Actinopterygii</taxon>
        <taxon>Neopterygii</taxon>
        <taxon>Teleostei</taxon>
        <taxon>Neoteleostei</taxon>
        <taxon>Acanthomorphata</taxon>
        <taxon>Zeiogadaria</taxon>
        <taxon>Gadariae</taxon>
        <taxon>Gadiformes</taxon>
        <taxon>Muraenolepidoidei</taxon>
        <taxon>Muraenolepididae</taxon>
        <taxon>Muraenolepis</taxon>
    </lineage>
</organism>
<protein>
    <submittedName>
        <fullName evidence="4">Uncharacterized protein</fullName>
    </submittedName>
</protein>
<keyword evidence="5" id="KW-1185">Reference proteome</keyword>
<evidence type="ECO:0000256" key="2">
    <source>
        <dbReference type="ARBA" id="ARBA00022468"/>
    </source>
</evidence>
<dbReference type="SUPFAM" id="SSF51905">
    <property type="entry name" value="FAD/NAD(P)-binding domain"/>
    <property type="match status" value="1"/>
</dbReference>
<dbReference type="InterPro" id="IPR018203">
    <property type="entry name" value="GDP_dissociation_inhibitor"/>
</dbReference>
<comment type="similarity">
    <text evidence="1">Belongs to the Rab GDI family.</text>
</comment>
<dbReference type="OrthoDB" id="1923006at2759"/>